<evidence type="ECO:0000256" key="8">
    <source>
        <dbReference type="ARBA" id="ARBA00022842"/>
    </source>
</evidence>
<dbReference type="InterPro" id="IPR018303">
    <property type="entry name" value="ATPase_P-typ_P_site"/>
</dbReference>
<evidence type="ECO:0000256" key="12">
    <source>
        <dbReference type="SAM" id="Phobius"/>
    </source>
</evidence>
<keyword evidence="5 12" id="KW-0812">Transmembrane</keyword>
<dbReference type="InterPro" id="IPR023299">
    <property type="entry name" value="ATPase_P-typ_cyto_dom_N"/>
</dbReference>
<feature type="domain" description="Cation-transporting P-type ATPase N-terminal" evidence="13">
    <location>
        <begin position="26"/>
        <end position="99"/>
    </location>
</feature>
<dbReference type="PROSITE" id="PS00154">
    <property type="entry name" value="ATPASE_E1_E2"/>
    <property type="match status" value="1"/>
</dbReference>
<dbReference type="Gene3D" id="3.40.1110.10">
    <property type="entry name" value="Calcium-transporting ATPase, cytoplasmic domain N"/>
    <property type="match status" value="1"/>
</dbReference>
<dbReference type="InterPro" id="IPR008250">
    <property type="entry name" value="ATPase_P-typ_transduc_dom_A_sf"/>
</dbReference>
<proteinExistence type="inferred from homology"/>
<keyword evidence="9" id="KW-1278">Translocase</keyword>
<name>W9H3E6_9PROT</name>
<evidence type="ECO:0000256" key="5">
    <source>
        <dbReference type="ARBA" id="ARBA00022692"/>
    </source>
</evidence>
<keyword evidence="4" id="KW-0597">Phosphoprotein</keyword>
<dbReference type="InterPro" id="IPR044492">
    <property type="entry name" value="P_typ_ATPase_HD_dom"/>
</dbReference>
<dbReference type="GO" id="GO:0005524">
    <property type="term" value="F:ATP binding"/>
    <property type="evidence" value="ECO:0007669"/>
    <property type="project" value="UniProtKB-KW"/>
</dbReference>
<dbReference type="GO" id="GO:0030007">
    <property type="term" value="P:intracellular potassium ion homeostasis"/>
    <property type="evidence" value="ECO:0007669"/>
    <property type="project" value="TreeGrafter"/>
</dbReference>
<dbReference type="Pfam" id="PF13246">
    <property type="entry name" value="Cation_ATPase"/>
    <property type="match status" value="1"/>
</dbReference>
<feature type="transmembrane region" description="Helical" evidence="12">
    <location>
        <begin position="788"/>
        <end position="810"/>
    </location>
</feature>
<dbReference type="AlphaFoldDB" id="W9H3E6"/>
<dbReference type="SFLD" id="SFLDF00027">
    <property type="entry name" value="p-type_atpase"/>
    <property type="match status" value="1"/>
</dbReference>
<dbReference type="InterPro" id="IPR050510">
    <property type="entry name" value="Cation_transp_ATPase_P-type"/>
</dbReference>
<dbReference type="EMBL" id="AVFL01000007">
    <property type="protein sequence ID" value="EWY40584.1"/>
    <property type="molecule type" value="Genomic_DNA"/>
</dbReference>
<evidence type="ECO:0000313" key="14">
    <source>
        <dbReference type="EMBL" id="EWY40584.1"/>
    </source>
</evidence>
<keyword evidence="10 12" id="KW-1133">Transmembrane helix</keyword>
<dbReference type="SUPFAM" id="SSF81660">
    <property type="entry name" value="Metal cation-transporting ATPase, ATP-binding domain N"/>
    <property type="match status" value="1"/>
</dbReference>
<dbReference type="Gene3D" id="2.70.150.10">
    <property type="entry name" value="Calcium-transporting ATPase, cytoplasmic transduction domain A"/>
    <property type="match status" value="1"/>
</dbReference>
<feature type="transmembrane region" description="Helical" evidence="12">
    <location>
        <begin position="75"/>
        <end position="97"/>
    </location>
</feature>
<feature type="transmembrane region" description="Helical" evidence="12">
    <location>
        <begin position="103"/>
        <end position="119"/>
    </location>
</feature>
<dbReference type="SUPFAM" id="SSF81665">
    <property type="entry name" value="Calcium ATPase, transmembrane domain M"/>
    <property type="match status" value="1"/>
</dbReference>
<dbReference type="STRING" id="1385369.N825_35560"/>
<dbReference type="SUPFAM" id="SSF81653">
    <property type="entry name" value="Calcium ATPase, transduction domain A"/>
    <property type="match status" value="1"/>
</dbReference>
<dbReference type="SMART" id="SM00831">
    <property type="entry name" value="Cation_ATPase_N"/>
    <property type="match status" value="1"/>
</dbReference>
<evidence type="ECO:0000256" key="1">
    <source>
        <dbReference type="ARBA" id="ARBA00004651"/>
    </source>
</evidence>
<dbReference type="InterPro" id="IPR036412">
    <property type="entry name" value="HAD-like_sf"/>
</dbReference>
<protein>
    <submittedName>
        <fullName evidence="14">Carbonate dehydratase</fullName>
    </submittedName>
</protein>
<dbReference type="Gene3D" id="1.20.1110.10">
    <property type="entry name" value="Calcium-transporting ATPase, transmembrane domain"/>
    <property type="match status" value="1"/>
</dbReference>
<dbReference type="Gene3D" id="3.40.50.1000">
    <property type="entry name" value="HAD superfamily/HAD-like"/>
    <property type="match status" value="1"/>
</dbReference>
<dbReference type="PRINTS" id="PR00120">
    <property type="entry name" value="HATPASE"/>
</dbReference>
<dbReference type="InterPro" id="IPR059000">
    <property type="entry name" value="ATPase_P-type_domA"/>
</dbReference>
<evidence type="ECO:0000313" key="15">
    <source>
        <dbReference type="Proteomes" id="UP000019486"/>
    </source>
</evidence>
<comment type="subcellular location">
    <subcellularLocation>
        <location evidence="1">Cell membrane</location>
        <topology evidence="1">Multi-pass membrane protein</topology>
    </subcellularLocation>
</comment>
<organism evidence="14 15">
    <name type="scientific">Skermanella stibiiresistens SB22</name>
    <dbReference type="NCBI Taxonomy" id="1385369"/>
    <lineage>
        <taxon>Bacteria</taxon>
        <taxon>Pseudomonadati</taxon>
        <taxon>Pseudomonadota</taxon>
        <taxon>Alphaproteobacteria</taxon>
        <taxon>Rhodospirillales</taxon>
        <taxon>Azospirillaceae</taxon>
        <taxon>Skermanella</taxon>
    </lineage>
</organism>
<evidence type="ECO:0000256" key="10">
    <source>
        <dbReference type="ARBA" id="ARBA00022989"/>
    </source>
</evidence>
<dbReference type="GO" id="GO:1990573">
    <property type="term" value="P:potassium ion import across plasma membrane"/>
    <property type="evidence" value="ECO:0007669"/>
    <property type="project" value="TreeGrafter"/>
</dbReference>
<dbReference type="GO" id="GO:0006883">
    <property type="term" value="P:intracellular sodium ion homeostasis"/>
    <property type="evidence" value="ECO:0007669"/>
    <property type="project" value="TreeGrafter"/>
</dbReference>
<dbReference type="GO" id="GO:0005391">
    <property type="term" value="F:P-type sodium:potassium-exchanging transporter activity"/>
    <property type="evidence" value="ECO:0007669"/>
    <property type="project" value="TreeGrafter"/>
</dbReference>
<reference evidence="14 15" key="1">
    <citation type="submission" date="2013-08" db="EMBL/GenBank/DDBJ databases">
        <title>The genome sequence of Skermanella stibiiresistens.</title>
        <authorList>
            <person name="Zhu W."/>
            <person name="Wang G."/>
        </authorList>
    </citation>
    <scope>NUCLEOTIDE SEQUENCE [LARGE SCALE GENOMIC DNA]</scope>
    <source>
        <strain evidence="14 15">SB22</strain>
    </source>
</reference>
<evidence type="ECO:0000256" key="9">
    <source>
        <dbReference type="ARBA" id="ARBA00022967"/>
    </source>
</evidence>
<dbReference type="PATRIC" id="fig|1385369.3.peg.2475"/>
<dbReference type="FunFam" id="2.70.150.10:FF:000160">
    <property type="entry name" value="Sarcoplasmic/endoplasmic reticulum calcium ATPase 1"/>
    <property type="match status" value="1"/>
</dbReference>
<feature type="transmembrane region" description="Helical" evidence="12">
    <location>
        <begin position="716"/>
        <end position="740"/>
    </location>
</feature>
<evidence type="ECO:0000256" key="3">
    <source>
        <dbReference type="ARBA" id="ARBA00022475"/>
    </source>
</evidence>
<dbReference type="GO" id="GO:1902600">
    <property type="term" value="P:proton transmembrane transport"/>
    <property type="evidence" value="ECO:0007669"/>
    <property type="project" value="TreeGrafter"/>
</dbReference>
<dbReference type="Pfam" id="PF00122">
    <property type="entry name" value="E1-E2_ATPase"/>
    <property type="match status" value="1"/>
</dbReference>
<evidence type="ECO:0000256" key="7">
    <source>
        <dbReference type="ARBA" id="ARBA00022840"/>
    </source>
</evidence>
<accession>W9H3E6</accession>
<evidence type="ECO:0000256" key="2">
    <source>
        <dbReference type="ARBA" id="ARBA00005675"/>
    </source>
</evidence>
<evidence type="ECO:0000256" key="6">
    <source>
        <dbReference type="ARBA" id="ARBA00022741"/>
    </source>
</evidence>
<dbReference type="SFLD" id="SFLDS00003">
    <property type="entry name" value="Haloacid_Dehalogenase"/>
    <property type="match status" value="1"/>
</dbReference>
<gene>
    <name evidence="14" type="ORF">N825_35560</name>
</gene>
<dbReference type="PRINTS" id="PR00119">
    <property type="entry name" value="CATATPASE"/>
</dbReference>
<dbReference type="NCBIfam" id="TIGR01494">
    <property type="entry name" value="ATPase_P-type"/>
    <property type="match status" value="3"/>
</dbReference>
<dbReference type="FunFam" id="3.40.50.1000:FF:000001">
    <property type="entry name" value="Phospholipid-transporting ATPase IC"/>
    <property type="match status" value="1"/>
</dbReference>
<evidence type="ECO:0000256" key="4">
    <source>
        <dbReference type="ARBA" id="ARBA00022553"/>
    </source>
</evidence>
<feature type="transmembrane region" description="Helical" evidence="12">
    <location>
        <begin position="892"/>
        <end position="913"/>
    </location>
</feature>
<dbReference type="GO" id="GO:0036376">
    <property type="term" value="P:sodium ion export across plasma membrane"/>
    <property type="evidence" value="ECO:0007669"/>
    <property type="project" value="TreeGrafter"/>
</dbReference>
<dbReference type="Proteomes" id="UP000019486">
    <property type="component" value="Unassembled WGS sequence"/>
</dbReference>
<dbReference type="PANTHER" id="PTHR43294:SF21">
    <property type="entry name" value="CATION TRANSPORTING ATPASE"/>
    <property type="match status" value="1"/>
</dbReference>
<dbReference type="SUPFAM" id="SSF56784">
    <property type="entry name" value="HAD-like"/>
    <property type="match status" value="1"/>
</dbReference>
<dbReference type="InterPro" id="IPR023214">
    <property type="entry name" value="HAD_sf"/>
</dbReference>
<feature type="transmembrane region" description="Helical" evidence="12">
    <location>
        <begin position="293"/>
        <end position="322"/>
    </location>
</feature>
<dbReference type="GO" id="GO:0005886">
    <property type="term" value="C:plasma membrane"/>
    <property type="evidence" value="ECO:0007669"/>
    <property type="project" value="UniProtKB-SubCell"/>
</dbReference>
<keyword evidence="6" id="KW-0547">Nucleotide-binding</keyword>
<dbReference type="Pfam" id="PF00689">
    <property type="entry name" value="Cation_ATPase_C"/>
    <property type="match status" value="1"/>
</dbReference>
<dbReference type="GO" id="GO:0016887">
    <property type="term" value="F:ATP hydrolysis activity"/>
    <property type="evidence" value="ECO:0007669"/>
    <property type="project" value="InterPro"/>
</dbReference>
<dbReference type="PANTHER" id="PTHR43294">
    <property type="entry name" value="SODIUM/POTASSIUM-TRANSPORTING ATPASE SUBUNIT ALPHA"/>
    <property type="match status" value="1"/>
</dbReference>
<comment type="similarity">
    <text evidence="2">Belongs to the cation transport ATPase (P-type) (TC 3.A.3) family. Type IIA subfamily.</text>
</comment>
<keyword evidence="7" id="KW-0067">ATP-binding</keyword>
<dbReference type="InterPro" id="IPR001757">
    <property type="entry name" value="P_typ_ATPase"/>
</dbReference>
<feature type="transmembrane region" description="Helical" evidence="12">
    <location>
        <begin position="822"/>
        <end position="839"/>
    </location>
</feature>
<feature type="transmembrane region" description="Helical" evidence="12">
    <location>
        <begin position="851"/>
        <end position="872"/>
    </location>
</feature>
<dbReference type="InterPro" id="IPR006068">
    <property type="entry name" value="ATPase_P-typ_cation-transptr_C"/>
</dbReference>
<keyword evidence="8" id="KW-0460">Magnesium</keyword>
<dbReference type="RefSeq" id="WP_245613088.1">
    <property type="nucleotide sequence ID" value="NZ_AVFL01000007.1"/>
</dbReference>
<feature type="transmembrane region" description="Helical" evidence="12">
    <location>
        <begin position="266"/>
        <end position="287"/>
    </location>
</feature>
<dbReference type="Pfam" id="PF00690">
    <property type="entry name" value="Cation_ATPase_N"/>
    <property type="match status" value="1"/>
</dbReference>
<evidence type="ECO:0000256" key="11">
    <source>
        <dbReference type="ARBA" id="ARBA00023136"/>
    </source>
</evidence>
<dbReference type="InterPro" id="IPR023298">
    <property type="entry name" value="ATPase_P-typ_TM_dom_sf"/>
</dbReference>
<keyword evidence="3" id="KW-1003">Cell membrane</keyword>
<evidence type="ECO:0000259" key="13">
    <source>
        <dbReference type="SMART" id="SM00831"/>
    </source>
</evidence>
<sequence length="928" mass="97604">MTVMGRPATAGIGDDREGADTDVDVSWHAVDASEALVRLGTGEGGLGGREAAVRLARHGPNRLTPPARRGPLARFLAQFNNILILVLVAAAIVSAALGEVVDAAVIVGVVVINALIGFIQEGKAEQALNAIRDMLSLNATVIRDGERATIPAEDLVPGDLVLLCSGDKVPADLRLIAVRNLQIQESALTGESVPVVKSIEPVAADSSLGDRTPSAFSGTLVTVGQGTGLVIGTGDGTEIGRISTLIAGVETLTTPLLAQMATFGRWLTFGILALAALAFAVGVWLRSFAVTEMFMAAVGIAVAAIPEGLPAVMTITMAIGVTRMARRNAIIRRLPAVETLGAVSVICSDKTGTLTRNELTVRDVMTADGAYEVDGTGYEPVGSFKVSGAVTNPTDDPVLMDLARAALLCNDAAILKQDGLNQDGGWRLEGDPTDGALVTLALKAGLDRGTENHAAPRLDVIPFESDHKFMATLHGGADGARRFLVKGAPERVIEMSALERRGNGDAPIDAAEWHRRIETMATRGQRVLAIAERAATPDQSTLGFEDVTSGLILLGLVGLIDPPRQEAIEAVRDCAAAGIQVKMITGDHALTAGAIGSAFGLGGGPVLTGRDLDRLDDGEFREAALATDIFARTTPEHKLRLVEALQSTGATIAMTGDGVNDAPALKRADVGIAMGNKGTEAAKEAAAMVLADDNFASIARAVAEGRTVYDNLRKTVLFLLPTNAAQALIILVAIVAGTALPITPVQILWVNMISAVTLGLALAFEPGERDIMRRPPRPPREGILTGYMVWRILFVMVLLMVPAFGLFLWLEASGAPLEQARTVAVNSLVVGEIFYLWNARAIMNPVISADGILGSRPVLISIALCLVLQLAFTYLPPMQRLFGTAAIDADDWAILAGFGLATFLVVEAEKAVASRIRRRGIERRLRKA</sequence>
<comment type="caution">
    <text evidence="14">The sequence shown here is derived from an EMBL/GenBank/DDBJ whole genome shotgun (WGS) entry which is preliminary data.</text>
</comment>
<keyword evidence="15" id="KW-1185">Reference proteome</keyword>
<dbReference type="InterPro" id="IPR004014">
    <property type="entry name" value="ATPase_P-typ_cation-transptr_N"/>
</dbReference>
<keyword evidence="11 12" id="KW-0472">Membrane</keyword>
<feature type="transmembrane region" description="Helical" evidence="12">
    <location>
        <begin position="746"/>
        <end position="767"/>
    </location>
</feature>
<dbReference type="Pfam" id="PF08282">
    <property type="entry name" value="Hydrolase_3"/>
    <property type="match status" value="1"/>
</dbReference>
<dbReference type="SFLD" id="SFLDG00002">
    <property type="entry name" value="C1.7:_P-type_atpase_like"/>
    <property type="match status" value="1"/>
</dbReference>